<dbReference type="GO" id="GO:0005737">
    <property type="term" value="C:cytoplasm"/>
    <property type="evidence" value="ECO:0007669"/>
    <property type="project" value="TreeGrafter"/>
</dbReference>
<dbReference type="GO" id="GO:0002926">
    <property type="term" value="P:tRNA wobble base 5-methoxycarbonylmethyl-2-thiouridinylation"/>
    <property type="evidence" value="ECO:0007669"/>
    <property type="project" value="TreeGrafter"/>
</dbReference>
<dbReference type="InterPro" id="IPR007197">
    <property type="entry name" value="rSAM"/>
</dbReference>
<dbReference type="SUPFAM" id="SSF55729">
    <property type="entry name" value="Acyl-CoA N-acyltransferases (Nat)"/>
    <property type="match status" value="1"/>
</dbReference>
<evidence type="ECO:0000256" key="6">
    <source>
        <dbReference type="ARBA" id="ARBA00022679"/>
    </source>
</evidence>
<feature type="domain" description="Elp3/MiaA/NifB-like radical SAM core" evidence="16">
    <location>
        <begin position="76"/>
        <end position="380"/>
    </location>
</feature>
<evidence type="ECO:0000256" key="4">
    <source>
        <dbReference type="ARBA" id="ARBA00022485"/>
    </source>
</evidence>
<evidence type="ECO:0000256" key="1">
    <source>
        <dbReference type="ARBA" id="ARBA00001966"/>
    </source>
</evidence>
<evidence type="ECO:0000256" key="14">
    <source>
        <dbReference type="ARBA" id="ARBA00044771"/>
    </source>
</evidence>
<accession>A0A2M8EKQ6</accession>
<evidence type="ECO:0000256" key="7">
    <source>
        <dbReference type="ARBA" id="ARBA00022691"/>
    </source>
</evidence>
<dbReference type="InterPro" id="IPR023404">
    <property type="entry name" value="rSAM_horseshoe"/>
</dbReference>
<gene>
    <name evidence="17" type="ORF">CO058_04140</name>
</gene>
<proteinExistence type="inferred from homology"/>
<evidence type="ECO:0000256" key="13">
    <source>
        <dbReference type="ARBA" id="ARBA00023315"/>
    </source>
</evidence>
<evidence type="ECO:0000256" key="9">
    <source>
        <dbReference type="ARBA" id="ARBA00022723"/>
    </source>
</evidence>
<dbReference type="SMART" id="SM00729">
    <property type="entry name" value="Elp3"/>
    <property type="match status" value="1"/>
</dbReference>
<dbReference type="InterPro" id="IPR032432">
    <property type="entry name" value="Radical_SAM_C"/>
</dbReference>
<dbReference type="Proteomes" id="UP000229756">
    <property type="component" value="Unassembled WGS sequence"/>
</dbReference>
<dbReference type="Gene3D" id="3.40.630.30">
    <property type="match status" value="1"/>
</dbReference>
<comment type="pathway">
    <text evidence="2">tRNA modification.</text>
</comment>
<evidence type="ECO:0000256" key="12">
    <source>
        <dbReference type="ARBA" id="ARBA00023014"/>
    </source>
</evidence>
<evidence type="ECO:0000313" key="17">
    <source>
        <dbReference type="EMBL" id="PJC23326.1"/>
    </source>
</evidence>
<dbReference type="InterPro" id="IPR058240">
    <property type="entry name" value="rSAM_sf"/>
</dbReference>
<evidence type="ECO:0000313" key="18">
    <source>
        <dbReference type="Proteomes" id="UP000229756"/>
    </source>
</evidence>
<reference evidence="18" key="1">
    <citation type="submission" date="2017-09" db="EMBL/GenBank/DDBJ databases">
        <title>Depth-based differentiation of microbial function through sediment-hosted aquifers and enrichment of novel symbionts in the deep terrestrial subsurface.</title>
        <authorList>
            <person name="Probst A.J."/>
            <person name="Ladd B."/>
            <person name="Jarett J.K."/>
            <person name="Geller-Mcgrath D.E."/>
            <person name="Sieber C.M.K."/>
            <person name="Emerson J.B."/>
            <person name="Anantharaman K."/>
            <person name="Thomas B.C."/>
            <person name="Malmstrom R."/>
            <person name="Stieglmeier M."/>
            <person name="Klingl A."/>
            <person name="Woyke T."/>
            <person name="Ryan C.M."/>
            <person name="Banfield J.F."/>
        </authorList>
    </citation>
    <scope>NUCLEOTIDE SEQUENCE [LARGE SCALE GENOMIC DNA]</scope>
</reference>
<dbReference type="Pfam" id="PF04055">
    <property type="entry name" value="Radical_SAM"/>
    <property type="match status" value="1"/>
</dbReference>
<dbReference type="EMBL" id="PFSJ01000030">
    <property type="protein sequence ID" value="PJC23326.1"/>
    <property type="molecule type" value="Genomic_DNA"/>
</dbReference>
<keyword evidence="4" id="KW-0004">4Fe-4S</keyword>
<dbReference type="Pfam" id="PF16199">
    <property type="entry name" value="Radical_SAM_C"/>
    <property type="match status" value="1"/>
</dbReference>
<evidence type="ECO:0000256" key="3">
    <source>
        <dbReference type="ARBA" id="ARBA00005494"/>
    </source>
</evidence>
<keyword evidence="7" id="KW-0949">S-adenosyl-L-methionine</keyword>
<keyword evidence="10" id="KW-0694">RNA-binding</keyword>
<dbReference type="InterPro" id="IPR016181">
    <property type="entry name" value="Acyl_CoA_acyltransferase"/>
</dbReference>
<dbReference type="SFLD" id="SFLDF00344">
    <property type="entry name" value="ELP3-like"/>
    <property type="match status" value="1"/>
</dbReference>
<evidence type="ECO:0000256" key="10">
    <source>
        <dbReference type="ARBA" id="ARBA00022884"/>
    </source>
</evidence>
<dbReference type="NCBIfam" id="TIGR01211">
    <property type="entry name" value="ELP3"/>
    <property type="match status" value="1"/>
</dbReference>
<comment type="similarity">
    <text evidence="3">Belongs to the ELP3 family.</text>
</comment>
<dbReference type="PANTHER" id="PTHR11135:SF0">
    <property type="entry name" value="ELONGATOR COMPLEX PROTEIN 3"/>
    <property type="match status" value="1"/>
</dbReference>
<name>A0A2M8EKQ6_UNCKA</name>
<keyword evidence="12" id="KW-0411">Iron-sulfur</keyword>
<evidence type="ECO:0000256" key="15">
    <source>
        <dbReference type="ARBA" id="ARBA00047372"/>
    </source>
</evidence>
<dbReference type="PANTHER" id="PTHR11135">
    <property type="entry name" value="HISTONE ACETYLTRANSFERASE-RELATED"/>
    <property type="match status" value="1"/>
</dbReference>
<dbReference type="AlphaFoldDB" id="A0A2M8EKQ6"/>
<dbReference type="CDD" id="cd01335">
    <property type="entry name" value="Radical_SAM"/>
    <property type="match status" value="1"/>
</dbReference>
<organism evidence="17 18">
    <name type="scientific">candidate division WWE3 bacterium CG_4_9_14_0_2_um_filter_35_11</name>
    <dbReference type="NCBI Taxonomy" id="1975077"/>
    <lineage>
        <taxon>Bacteria</taxon>
        <taxon>Katanobacteria</taxon>
    </lineage>
</organism>
<dbReference type="GO" id="GO:0051539">
    <property type="term" value="F:4 iron, 4 sulfur cluster binding"/>
    <property type="evidence" value="ECO:0007669"/>
    <property type="project" value="UniProtKB-KW"/>
</dbReference>
<evidence type="ECO:0000256" key="11">
    <source>
        <dbReference type="ARBA" id="ARBA00023004"/>
    </source>
</evidence>
<dbReference type="GO" id="GO:0046872">
    <property type="term" value="F:metal ion binding"/>
    <property type="evidence" value="ECO:0007669"/>
    <property type="project" value="UniProtKB-KW"/>
</dbReference>
<sequence length="569" mass="65781">MKKNNLKTIIDSLSKLNKPLEKDLFKLLHENTKDDGGLYSKSEILAEIEKLNNPLYKKLVQIIKMKSTRTISGVTPVTVLTKPFPCPGKCIFCPNDVRMPKSYLSDEPGAQRANRNNFDPYAQTFNRLLAYKNIGHPTNKVELIILGGTWTSYPIDYQIWFVKRCFDAMNDFKKANEDTYESKMDIPYEEKSLHEINGEKIVDSYNKVISKAIIPKKSQAKNETATWEELFAVQIQNENEKTRCIGLVIETRPDEITESEVIRIRKLGATKVQIGFQSLNDKVLEKNHRGHNVATTRNAVKLLRQAGFKIHAHWMPNLYGSNPDMDIGDFKKMFEDEDFMPDELKIYPCSLIQSAELMQYYKKGLWKPYTFEELSYVLEECYKLTPEYCRITRMIRDIGSQDIVVGNKKTNFRQIVEINLKKQKAEINEIRYREIRGEAIEADKLSVKTTKYETSTSTEYFLEYVTEKNKIAGFLRLSIPKIPNYIEELKNAAIIREVHVYGQSIKIGQKDEGKAQHLGLGKNLILLSKKLTKENGFDKLAVISSIGTREYYKKQGFEMKEIYQISEID</sequence>
<dbReference type="InterPro" id="IPR034687">
    <property type="entry name" value="ELP3-like"/>
</dbReference>
<keyword evidence="13" id="KW-0012">Acyltransferase</keyword>
<dbReference type="SUPFAM" id="SSF102114">
    <property type="entry name" value="Radical SAM enzymes"/>
    <property type="match status" value="1"/>
</dbReference>
<evidence type="ECO:0000256" key="5">
    <source>
        <dbReference type="ARBA" id="ARBA00022555"/>
    </source>
</evidence>
<keyword evidence="5" id="KW-0820">tRNA-binding</keyword>
<evidence type="ECO:0000256" key="2">
    <source>
        <dbReference type="ARBA" id="ARBA00005217"/>
    </source>
</evidence>
<dbReference type="InterPro" id="IPR039661">
    <property type="entry name" value="ELP3"/>
</dbReference>
<evidence type="ECO:0000259" key="16">
    <source>
        <dbReference type="SMART" id="SM00729"/>
    </source>
</evidence>
<keyword evidence="9" id="KW-0479">Metal-binding</keyword>
<dbReference type="SFLD" id="SFLDS00029">
    <property type="entry name" value="Radical_SAM"/>
    <property type="match status" value="1"/>
</dbReference>
<protein>
    <recommendedName>
        <fullName evidence="14">tRNA carboxymethyluridine synthase</fullName>
        <ecNumber evidence="14">2.3.1.311</ecNumber>
    </recommendedName>
</protein>
<dbReference type="Gene3D" id="3.80.30.20">
    <property type="entry name" value="tm_1862 like domain"/>
    <property type="match status" value="1"/>
</dbReference>
<comment type="caution">
    <text evidence="17">The sequence shown here is derived from an EMBL/GenBank/DDBJ whole genome shotgun (WGS) entry which is preliminary data.</text>
</comment>
<dbReference type="SFLD" id="SFLDG01086">
    <property type="entry name" value="elongater_protein-like"/>
    <property type="match status" value="1"/>
</dbReference>
<evidence type="ECO:0000256" key="8">
    <source>
        <dbReference type="ARBA" id="ARBA00022694"/>
    </source>
</evidence>
<dbReference type="InterPro" id="IPR006638">
    <property type="entry name" value="Elp3/MiaA/NifB-like_rSAM"/>
</dbReference>
<keyword evidence="11" id="KW-0408">Iron</keyword>
<dbReference type="GO" id="GO:0106261">
    <property type="term" value="F:tRNA uridine(34) acetyltransferase activity"/>
    <property type="evidence" value="ECO:0007669"/>
    <property type="project" value="UniProtKB-EC"/>
</dbReference>
<dbReference type="GO" id="GO:0000049">
    <property type="term" value="F:tRNA binding"/>
    <property type="evidence" value="ECO:0007669"/>
    <property type="project" value="UniProtKB-KW"/>
</dbReference>
<dbReference type="EC" id="2.3.1.311" evidence="14"/>
<keyword evidence="8" id="KW-0819">tRNA processing</keyword>
<keyword evidence="6" id="KW-0808">Transferase</keyword>
<comment type="cofactor">
    <cofactor evidence="1">
        <name>[4Fe-4S] cluster</name>
        <dbReference type="ChEBI" id="CHEBI:49883"/>
    </cofactor>
</comment>
<comment type="catalytic activity">
    <reaction evidence="15">
        <text>uridine(34) in tRNA + acetyl-CoA + S-adenosyl-L-methionine + H2O = 5-(carboxymethyl)uridine(34) in tRNA + 5'-deoxyadenosine + L-methionine + CoA + 2 H(+)</text>
        <dbReference type="Rhea" id="RHEA:61020"/>
        <dbReference type="Rhea" id="RHEA-COMP:10407"/>
        <dbReference type="Rhea" id="RHEA-COMP:11727"/>
        <dbReference type="ChEBI" id="CHEBI:15377"/>
        <dbReference type="ChEBI" id="CHEBI:15378"/>
        <dbReference type="ChEBI" id="CHEBI:17319"/>
        <dbReference type="ChEBI" id="CHEBI:57287"/>
        <dbReference type="ChEBI" id="CHEBI:57288"/>
        <dbReference type="ChEBI" id="CHEBI:57844"/>
        <dbReference type="ChEBI" id="CHEBI:59789"/>
        <dbReference type="ChEBI" id="CHEBI:65315"/>
        <dbReference type="ChEBI" id="CHEBI:74882"/>
        <dbReference type="EC" id="2.3.1.311"/>
    </reaction>
    <physiologicalReaction direction="left-to-right" evidence="15">
        <dbReference type="Rhea" id="RHEA:61021"/>
    </physiologicalReaction>
</comment>